<accession>A0A9P0ZYC4</accession>
<evidence type="ECO:0000313" key="3">
    <source>
        <dbReference type="Proteomes" id="UP001152484"/>
    </source>
</evidence>
<feature type="compositionally biased region" description="Basic and acidic residues" evidence="1">
    <location>
        <begin position="88"/>
        <end position="99"/>
    </location>
</feature>
<sequence>MLPLIFPNFQISFHRPSQYVFSLVWTPLILLQDRCRNRAVTPRVRRRPDLSSFRNPLKQAIKWPNDGRGMREGRGFSGKRVSRRRLRPREGNFSEPPKI</sequence>
<organism evidence="2 3">
    <name type="scientific">Cuscuta europaea</name>
    <name type="common">European dodder</name>
    <dbReference type="NCBI Taxonomy" id="41803"/>
    <lineage>
        <taxon>Eukaryota</taxon>
        <taxon>Viridiplantae</taxon>
        <taxon>Streptophyta</taxon>
        <taxon>Embryophyta</taxon>
        <taxon>Tracheophyta</taxon>
        <taxon>Spermatophyta</taxon>
        <taxon>Magnoliopsida</taxon>
        <taxon>eudicotyledons</taxon>
        <taxon>Gunneridae</taxon>
        <taxon>Pentapetalae</taxon>
        <taxon>asterids</taxon>
        <taxon>lamiids</taxon>
        <taxon>Solanales</taxon>
        <taxon>Convolvulaceae</taxon>
        <taxon>Cuscuteae</taxon>
        <taxon>Cuscuta</taxon>
        <taxon>Cuscuta subgen. Cuscuta</taxon>
    </lineage>
</organism>
<protein>
    <submittedName>
        <fullName evidence="2">Uncharacterized protein</fullName>
    </submittedName>
</protein>
<dbReference type="Proteomes" id="UP001152484">
    <property type="component" value="Unassembled WGS sequence"/>
</dbReference>
<feature type="region of interest" description="Disordered" evidence="1">
    <location>
        <begin position="61"/>
        <end position="99"/>
    </location>
</feature>
<evidence type="ECO:0000256" key="1">
    <source>
        <dbReference type="SAM" id="MobiDB-lite"/>
    </source>
</evidence>
<evidence type="ECO:0000313" key="2">
    <source>
        <dbReference type="EMBL" id="CAH9119608.1"/>
    </source>
</evidence>
<keyword evidence="3" id="KW-1185">Reference proteome</keyword>
<gene>
    <name evidence="2" type="ORF">CEURO_LOCUS22384</name>
</gene>
<dbReference type="AlphaFoldDB" id="A0A9P0ZYC4"/>
<reference evidence="2" key="1">
    <citation type="submission" date="2022-07" db="EMBL/GenBank/DDBJ databases">
        <authorList>
            <person name="Macas J."/>
            <person name="Novak P."/>
            <person name="Neumann P."/>
        </authorList>
    </citation>
    <scope>NUCLEOTIDE SEQUENCE</scope>
</reference>
<comment type="caution">
    <text evidence="2">The sequence shown here is derived from an EMBL/GenBank/DDBJ whole genome shotgun (WGS) entry which is preliminary data.</text>
</comment>
<dbReference type="EMBL" id="CAMAPE010000080">
    <property type="protein sequence ID" value="CAH9119608.1"/>
    <property type="molecule type" value="Genomic_DNA"/>
</dbReference>
<name>A0A9P0ZYC4_CUSEU</name>
<proteinExistence type="predicted"/>